<evidence type="ECO:0000313" key="3">
    <source>
        <dbReference type="Proteomes" id="UP001221150"/>
    </source>
</evidence>
<organism evidence="2 3">
    <name type="scientific">Streptomyces tropicalis</name>
    <dbReference type="NCBI Taxonomy" id="3034234"/>
    <lineage>
        <taxon>Bacteria</taxon>
        <taxon>Bacillati</taxon>
        <taxon>Actinomycetota</taxon>
        <taxon>Actinomycetes</taxon>
        <taxon>Kitasatosporales</taxon>
        <taxon>Streptomycetaceae</taxon>
        <taxon>Streptomyces</taxon>
    </lineage>
</organism>
<feature type="region of interest" description="Disordered" evidence="1">
    <location>
        <begin position="1"/>
        <end position="22"/>
    </location>
</feature>
<protein>
    <submittedName>
        <fullName evidence="2">Uncharacterized protein</fullName>
    </submittedName>
</protein>
<keyword evidence="3" id="KW-1185">Reference proteome</keyword>
<dbReference type="EMBL" id="JARJBB010000070">
    <property type="protein sequence ID" value="MDF3303322.1"/>
    <property type="molecule type" value="Genomic_DNA"/>
</dbReference>
<reference evidence="2 3" key="1">
    <citation type="submission" date="2023-03" db="EMBL/GenBank/DDBJ databases">
        <title>Draft genome sequence of Streptomyces sp. K1PA1 isolated from peat swamp forest in Thailand.</title>
        <authorList>
            <person name="Klaysubun C."/>
            <person name="Duangmal K."/>
        </authorList>
    </citation>
    <scope>NUCLEOTIDE SEQUENCE [LARGE SCALE GENOMIC DNA]</scope>
    <source>
        <strain evidence="2 3">K1PA1</strain>
    </source>
</reference>
<proteinExistence type="predicted"/>
<dbReference type="RefSeq" id="WP_276112843.1">
    <property type="nucleotide sequence ID" value="NZ_JARJBB010000070.1"/>
</dbReference>
<name>A0ABT6AFT4_9ACTN</name>
<evidence type="ECO:0000256" key="1">
    <source>
        <dbReference type="SAM" id="MobiDB-lite"/>
    </source>
</evidence>
<gene>
    <name evidence="2" type="ORF">P3H78_32915</name>
</gene>
<evidence type="ECO:0000313" key="2">
    <source>
        <dbReference type="EMBL" id="MDF3303322.1"/>
    </source>
</evidence>
<dbReference type="Proteomes" id="UP001221150">
    <property type="component" value="Unassembled WGS sequence"/>
</dbReference>
<accession>A0ABT6AFT4</accession>
<comment type="caution">
    <text evidence="2">The sequence shown here is derived from an EMBL/GenBank/DDBJ whole genome shotgun (WGS) entry which is preliminary data.</text>
</comment>
<sequence>MEEHASLRPAATDGGTTGREAETTILVLLADPEVRRLGEEIRLEELRLGLHLRARYGALQDRRERAVREGDHAVHQRVCPGKHGQWGRICILDAGHESADPHWGVNAEGQPVAWVGSAPDDD</sequence>